<keyword evidence="21" id="KW-1185">Reference proteome</keyword>
<feature type="domain" description="RING-type" evidence="18">
    <location>
        <begin position="230"/>
        <end position="268"/>
    </location>
</feature>
<dbReference type="Proteomes" id="UP001151699">
    <property type="component" value="Chromosome B"/>
</dbReference>
<dbReference type="GO" id="GO:0005789">
    <property type="term" value="C:endoplasmic reticulum membrane"/>
    <property type="evidence" value="ECO:0007669"/>
    <property type="project" value="UniProtKB-SubCell"/>
</dbReference>
<dbReference type="PANTHER" id="PTHR15067">
    <property type="entry name" value="E3 UBIQUITIN-PROTEIN LIGASE RNF8"/>
    <property type="match status" value="1"/>
</dbReference>
<gene>
    <name evidence="20" type="primary">Amfr</name>
    <name evidence="20" type="ORF">Bhyg_06387</name>
</gene>
<evidence type="ECO:0000256" key="8">
    <source>
        <dbReference type="ARBA" id="ARBA00022833"/>
    </source>
</evidence>
<evidence type="ECO:0000259" key="19">
    <source>
        <dbReference type="PROSITE" id="PS51140"/>
    </source>
</evidence>
<dbReference type="PANTHER" id="PTHR15067:SF5">
    <property type="entry name" value="E3 UBIQUITIN-PROTEIN LIGASE AMFR"/>
    <property type="match status" value="1"/>
</dbReference>
<dbReference type="PROSITE" id="PS51140">
    <property type="entry name" value="CUE"/>
    <property type="match status" value="1"/>
</dbReference>
<accession>A0A9Q0N0H2</accession>
<dbReference type="Pfam" id="PF25563">
    <property type="entry name" value="TPR_SYVN1_N"/>
    <property type="match status" value="1"/>
</dbReference>
<keyword evidence="6 15" id="KW-0863">Zinc-finger</keyword>
<evidence type="ECO:0000256" key="17">
    <source>
        <dbReference type="SAM" id="Phobius"/>
    </source>
</evidence>
<comment type="caution">
    <text evidence="20">The sequence shown here is derived from an EMBL/GenBank/DDBJ whole genome shotgun (WGS) entry which is preliminary data.</text>
</comment>
<dbReference type="GO" id="GO:0005829">
    <property type="term" value="C:cytosol"/>
    <property type="evidence" value="ECO:0007669"/>
    <property type="project" value="TreeGrafter"/>
</dbReference>
<dbReference type="SMART" id="SM00184">
    <property type="entry name" value="RING"/>
    <property type="match status" value="1"/>
</dbReference>
<organism evidence="20 21">
    <name type="scientific">Pseudolycoriella hygida</name>
    <dbReference type="NCBI Taxonomy" id="35572"/>
    <lineage>
        <taxon>Eukaryota</taxon>
        <taxon>Metazoa</taxon>
        <taxon>Ecdysozoa</taxon>
        <taxon>Arthropoda</taxon>
        <taxon>Hexapoda</taxon>
        <taxon>Insecta</taxon>
        <taxon>Pterygota</taxon>
        <taxon>Neoptera</taxon>
        <taxon>Endopterygota</taxon>
        <taxon>Diptera</taxon>
        <taxon>Nematocera</taxon>
        <taxon>Sciaroidea</taxon>
        <taxon>Sciaridae</taxon>
        <taxon>Pseudolycoriella</taxon>
    </lineage>
</organism>
<dbReference type="AlphaFoldDB" id="A0A9Q0N0H2"/>
<evidence type="ECO:0000256" key="11">
    <source>
        <dbReference type="ARBA" id="ARBA00034438"/>
    </source>
</evidence>
<keyword evidence="10 17" id="KW-0472">Membrane</keyword>
<evidence type="ECO:0000256" key="9">
    <source>
        <dbReference type="ARBA" id="ARBA00022989"/>
    </source>
</evidence>
<evidence type="ECO:0000256" key="5">
    <source>
        <dbReference type="ARBA" id="ARBA00022723"/>
    </source>
</evidence>
<dbReference type="Pfam" id="PF02845">
    <property type="entry name" value="CUE"/>
    <property type="match status" value="1"/>
</dbReference>
<feature type="compositionally biased region" description="Low complexity" evidence="16">
    <location>
        <begin position="423"/>
        <end position="435"/>
    </location>
</feature>
<dbReference type="GO" id="GO:0070936">
    <property type="term" value="P:protein K48-linked ubiquitination"/>
    <property type="evidence" value="ECO:0007669"/>
    <property type="project" value="TreeGrafter"/>
</dbReference>
<evidence type="ECO:0000256" key="4">
    <source>
        <dbReference type="ARBA" id="ARBA00022692"/>
    </source>
</evidence>
<proteinExistence type="predicted"/>
<comment type="pathway">
    <text evidence="2">Protein modification; protein ubiquitination.</text>
</comment>
<feature type="transmembrane region" description="Helical" evidence="17">
    <location>
        <begin position="70"/>
        <end position="94"/>
    </location>
</feature>
<evidence type="ECO:0000313" key="21">
    <source>
        <dbReference type="Proteomes" id="UP001151699"/>
    </source>
</evidence>
<dbReference type="GO" id="GO:0043130">
    <property type="term" value="F:ubiquitin binding"/>
    <property type="evidence" value="ECO:0007669"/>
    <property type="project" value="InterPro"/>
</dbReference>
<dbReference type="GO" id="GO:0000151">
    <property type="term" value="C:ubiquitin ligase complex"/>
    <property type="evidence" value="ECO:0007669"/>
    <property type="project" value="TreeGrafter"/>
</dbReference>
<dbReference type="GO" id="GO:0030968">
    <property type="term" value="P:endoplasmic reticulum unfolded protein response"/>
    <property type="evidence" value="ECO:0007669"/>
    <property type="project" value="TreeGrafter"/>
</dbReference>
<dbReference type="InterPro" id="IPR001841">
    <property type="entry name" value="Znf_RING"/>
</dbReference>
<reference evidence="20" key="1">
    <citation type="submission" date="2022-07" db="EMBL/GenBank/DDBJ databases">
        <authorList>
            <person name="Trinca V."/>
            <person name="Uliana J.V.C."/>
            <person name="Torres T.T."/>
            <person name="Ward R.J."/>
            <person name="Monesi N."/>
        </authorList>
    </citation>
    <scope>NUCLEOTIDE SEQUENCE</scope>
    <source>
        <strain evidence="20">HSMRA1968</strain>
        <tissue evidence="20">Whole embryos</tissue>
    </source>
</reference>
<dbReference type="PROSITE" id="PS50089">
    <property type="entry name" value="ZF_RING_2"/>
    <property type="match status" value="1"/>
</dbReference>
<evidence type="ECO:0000256" key="14">
    <source>
        <dbReference type="ARBA" id="ARBA00076914"/>
    </source>
</evidence>
<feature type="region of interest" description="Disordered" evidence="16">
    <location>
        <begin position="392"/>
        <end position="438"/>
    </location>
</feature>
<dbReference type="SMART" id="SM00546">
    <property type="entry name" value="CUE"/>
    <property type="match status" value="1"/>
</dbReference>
<dbReference type="CDD" id="cd16455">
    <property type="entry name" value="RING-H2_AMFR"/>
    <property type="match status" value="1"/>
</dbReference>
<keyword evidence="9 17" id="KW-1133">Transmembrane helix</keyword>
<dbReference type="EMBL" id="WJQU01000002">
    <property type="protein sequence ID" value="KAJ6641448.1"/>
    <property type="molecule type" value="Genomic_DNA"/>
</dbReference>
<feature type="transmembrane region" description="Helical" evidence="17">
    <location>
        <begin position="38"/>
        <end position="58"/>
    </location>
</feature>
<evidence type="ECO:0000256" key="12">
    <source>
        <dbReference type="ARBA" id="ARBA00034523"/>
    </source>
</evidence>
<dbReference type="Gene3D" id="1.10.8.10">
    <property type="entry name" value="DNA helicase RuvA subunit, C-terminal domain"/>
    <property type="match status" value="1"/>
</dbReference>
<keyword evidence="4 17" id="KW-0812">Transmembrane</keyword>
<evidence type="ECO:0000256" key="15">
    <source>
        <dbReference type="PROSITE-ProRule" id="PRU00175"/>
    </source>
</evidence>
<evidence type="ECO:0000313" key="20">
    <source>
        <dbReference type="EMBL" id="KAJ6641448.1"/>
    </source>
</evidence>
<dbReference type="OrthoDB" id="3824970at2759"/>
<comment type="catalytic activity">
    <reaction evidence="11">
        <text>[E2 ubiquitin-conjugating enzyme]-S-ubiquitinyl-L-cysteine + [acceptor protein]-L-cysteine = [E2 ubiquitin-conjugating enzyme]-L-cysteine + [acceptor protein]-S-ubiquitinyl-L-cysteine.</text>
        <dbReference type="EC" id="2.3.2.36"/>
    </reaction>
</comment>
<dbReference type="InterPro" id="IPR003892">
    <property type="entry name" value="CUE"/>
</dbReference>
<evidence type="ECO:0000256" key="3">
    <source>
        <dbReference type="ARBA" id="ARBA00022679"/>
    </source>
</evidence>
<feature type="domain" description="CUE" evidence="19">
    <location>
        <begin position="342"/>
        <end position="384"/>
    </location>
</feature>
<dbReference type="Pfam" id="PF13639">
    <property type="entry name" value="zf-RING_2"/>
    <property type="match status" value="1"/>
</dbReference>
<feature type="transmembrane region" description="Helical" evidence="17">
    <location>
        <begin position="169"/>
        <end position="190"/>
    </location>
</feature>
<dbReference type="SUPFAM" id="SSF57850">
    <property type="entry name" value="RING/U-box"/>
    <property type="match status" value="1"/>
</dbReference>
<evidence type="ECO:0000256" key="6">
    <source>
        <dbReference type="ARBA" id="ARBA00022771"/>
    </source>
</evidence>
<dbReference type="InterPro" id="IPR013083">
    <property type="entry name" value="Znf_RING/FYVE/PHD"/>
</dbReference>
<sequence length="520" mass="59940">MAYCCLILLGKSIQKLVFGELRISEQQHLKDKFWNFVFYKFIFVFGVVNVQFLQELSFSPTTPGWSHVRLVGLLSSILMISGFMFIICICVGFFGGINTFAFMAAECVLLTIRTSHVLIRYGMFLYDMRQGGMTAEVSWDKRGPVAYHIELLFEAAALIIDLMHHLHMLLWSNIFLSMASLVIVMQLRYLSHEIQRKYRKHRNYLWVLNHMEKSYPLATTDDLKQNSDNCAICWEKMETARKLPCSHLFHNSCLQSWLEQDTSCPTCRLGLSVQPHVNHNHPNIDRIVETENTGRATNNHFFHFNGSRYVSWLPNFSVEVTHINTILRANPLATPTIAHTSQLRNMARQVQQMFPHYPTSIIIADLQHSRSMEITIDNILEGRLQIPSRFQNFDEDDDFGETSQNGPADATLETGPNEYFIRSDTSTGSSSSDSGYEIERNSNIFGNQNELLRDESSEDIPLGDRFSKSSVEREKILQRRKEMLLAIARKRFLEKSKSELNMPTSETITHHRNKTSMQSE</sequence>
<evidence type="ECO:0000256" key="2">
    <source>
        <dbReference type="ARBA" id="ARBA00004906"/>
    </source>
</evidence>
<evidence type="ECO:0000256" key="1">
    <source>
        <dbReference type="ARBA" id="ARBA00004477"/>
    </source>
</evidence>
<dbReference type="InterPro" id="IPR057992">
    <property type="entry name" value="TPR_SYVN1_N"/>
</dbReference>
<dbReference type="FunFam" id="1.10.8.10:FF:000026">
    <property type="entry name" value="E3 ubiquitin-protein ligase AMFR"/>
    <property type="match status" value="1"/>
</dbReference>
<keyword evidence="5" id="KW-0479">Metal-binding</keyword>
<evidence type="ECO:0000256" key="16">
    <source>
        <dbReference type="SAM" id="MobiDB-lite"/>
    </source>
</evidence>
<dbReference type="Gene3D" id="3.30.40.10">
    <property type="entry name" value="Zinc/RING finger domain, C3HC4 (zinc finger)"/>
    <property type="match status" value="1"/>
</dbReference>
<dbReference type="CDD" id="cd14421">
    <property type="entry name" value="CUE_AMFR"/>
    <property type="match status" value="1"/>
</dbReference>
<evidence type="ECO:0000256" key="10">
    <source>
        <dbReference type="ARBA" id="ARBA00023136"/>
    </source>
</evidence>
<dbReference type="GO" id="GO:0061630">
    <property type="term" value="F:ubiquitin protein ligase activity"/>
    <property type="evidence" value="ECO:0007669"/>
    <property type="project" value="UniProtKB-EC"/>
</dbReference>
<protein>
    <recommendedName>
        <fullName evidence="13">E3 ubiquitin-protein ligase AMFR</fullName>
        <ecNumber evidence="12">2.3.2.36</ecNumber>
    </recommendedName>
    <alternativeName>
        <fullName evidence="14">Autocrine motility factor receptor</fullName>
    </alternativeName>
</protein>
<evidence type="ECO:0000259" key="18">
    <source>
        <dbReference type="PROSITE" id="PS50089"/>
    </source>
</evidence>
<dbReference type="GO" id="GO:0006511">
    <property type="term" value="P:ubiquitin-dependent protein catabolic process"/>
    <property type="evidence" value="ECO:0007669"/>
    <property type="project" value="TreeGrafter"/>
</dbReference>
<evidence type="ECO:0000256" key="13">
    <source>
        <dbReference type="ARBA" id="ARBA00069722"/>
    </source>
</evidence>
<feature type="region of interest" description="Disordered" evidence="16">
    <location>
        <begin position="497"/>
        <end position="520"/>
    </location>
</feature>
<keyword evidence="7" id="KW-0256">Endoplasmic reticulum</keyword>
<comment type="subcellular location">
    <subcellularLocation>
        <location evidence="1">Endoplasmic reticulum membrane</location>
        <topology evidence="1">Multi-pass membrane protein</topology>
    </subcellularLocation>
</comment>
<keyword evidence="3" id="KW-0808">Transferase</keyword>
<feature type="transmembrane region" description="Helical" evidence="17">
    <location>
        <begin position="100"/>
        <end position="124"/>
    </location>
</feature>
<keyword evidence="8" id="KW-0862">Zinc</keyword>
<name>A0A9Q0N0H2_9DIPT</name>
<evidence type="ECO:0000256" key="7">
    <source>
        <dbReference type="ARBA" id="ARBA00022824"/>
    </source>
</evidence>
<dbReference type="GO" id="GO:0008270">
    <property type="term" value="F:zinc ion binding"/>
    <property type="evidence" value="ECO:0007669"/>
    <property type="project" value="UniProtKB-KW"/>
</dbReference>
<dbReference type="FunFam" id="3.30.40.10:FF:000149">
    <property type="entry name" value="E3 ubiquitin-protein ligase AMFR"/>
    <property type="match status" value="1"/>
</dbReference>
<dbReference type="EC" id="2.3.2.36" evidence="12"/>